<name>A0A5S5DP23_9SPHI</name>
<evidence type="ECO:0000259" key="1">
    <source>
        <dbReference type="Pfam" id="PF13521"/>
    </source>
</evidence>
<organism evidence="2 3">
    <name type="scientific">Sphingobacterium allocomposti</name>
    <dbReference type="NCBI Taxonomy" id="415956"/>
    <lineage>
        <taxon>Bacteria</taxon>
        <taxon>Pseudomonadati</taxon>
        <taxon>Bacteroidota</taxon>
        <taxon>Sphingobacteriia</taxon>
        <taxon>Sphingobacteriales</taxon>
        <taxon>Sphingobacteriaceae</taxon>
        <taxon>Sphingobacterium</taxon>
    </lineage>
</organism>
<dbReference type="SUPFAM" id="SSF52540">
    <property type="entry name" value="P-loop containing nucleoside triphosphate hydrolases"/>
    <property type="match status" value="1"/>
</dbReference>
<accession>A0A5S5DP23</accession>
<dbReference type="EMBL" id="VNHX01000003">
    <property type="protein sequence ID" value="TYP97118.1"/>
    <property type="molecule type" value="Genomic_DNA"/>
</dbReference>
<sequence length="50" mass="5677">MKNNTNWYVITGGPSTGKTTVVNLLSERDTIRQLNTQDITSIRWLSVEKP</sequence>
<feature type="domain" description="NadR/Ttd14 AAA" evidence="1">
    <location>
        <begin position="8"/>
        <end position="28"/>
    </location>
</feature>
<proteinExistence type="predicted"/>
<keyword evidence="3" id="KW-1185">Reference proteome</keyword>
<dbReference type="AlphaFoldDB" id="A0A5S5DP23"/>
<reference evidence="2 3" key="1">
    <citation type="submission" date="2019-07" db="EMBL/GenBank/DDBJ databases">
        <title>Genomic Encyclopedia of Archaeal and Bacterial Type Strains, Phase II (KMG-II): from individual species to whole genera.</title>
        <authorList>
            <person name="Goeker M."/>
        </authorList>
    </citation>
    <scope>NUCLEOTIDE SEQUENCE [LARGE SCALE GENOMIC DNA]</scope>
    <source>
        <strain evidence="2 3">DSM 18850</strain>
    </source>
</reference>
<protein>
    <submittedName>
        <fullName evidence="2">AAA domain-containing protein</fullName>
    </submittedName>
</protein>
<dbReference type="Pfam" id="PF13521">
    <property type="entry name" value="AAA_28"/>
    <property type="match status" value="1"/>
</dbReference>
<dbReference type="InterPro" id="IPR027417">
    <property type="entry name" value="P-loop_NTPase"/>
</dbReference>
<dbReference type="InterPro" id="IPR038727">
    <property type="entry name" value="NadR/Ttd14_AAA_dom"/>
</dbReference>
<evidence type="ECO:0000313" key="3">
    <source>
        <dbReference type="Proteomes" id="UP000325105"/>
    </source>
</evidence>
<dbReference type="Gene3D" id="3.40.50.300">
    <property type="entry name" value="P-loop containing nucleotide triphosphate hydrolases"/>
    <property type="match status" value="1"/>
</dbReference>
<evidence type="ECO:0000313" key="2">
    <source>
        <dbReference type="EMBL" id="TYP97118.1"/>
    </source>
</evidence>
<comment type="caution">
    <text evidence="2">The sequence shown here is derived from an EMBL/GenBank/DDBJ whole genome shotgun (WGS) entry which is preliminary data.</text>
</comment>
<dbReference type="Proteomes" id="UP000325105">
    <property type="component" value="Unassembled WGS sequence"/>
</dbReference>
<gene>
    <name evidence="2" type="ORF">BC792_10344</name>
</gene>